<proteinExistence type="predicted"/>
<evidence type="ECO:0000313" key="2">
    <source>
        <dbReference type="Proteomes" id="UP000034098"/>
    </source>
</evidence>
<evidence type="ECO:0000313" key="1">
    <source>
        <dbReference type="EMBL" id="KJL41949.1"/>
    </source>
</evidence>
<dbReference type="EMBL" id="JYJA01000036">
    <property type="protein sequence ID" value="KJL41949.1"/>
    <property type="molecule type" value="Genomic_DNA"/>
</dbReference>
<dbReference type="PATRIC" id="fig|69370.6.peg.2611"/>
<dbReference type="OrthoDB" id="5064907at2"/>
<gene>
    <name evidence="1" type="ORF">RS82_02566</name>
</gene>
<accession>A0A0M2HBD2</accession>
<reference evidence="1 2" key="1">
    <citation type="submission" date="2015-02" db="EMBL/GenBank/DDBJ databases">
        <title>Draft genome sequences of ten Microbacterium spp. with emphasis on heavy metal contaminated environments.</title>
        <authorList>
            <person name="Corretto E."/>
        </authorList>
    </citation>
    <scope>NUCLEOTIDE SEQUENCE [LARGE SCALE GENOMIC DNA]</scope>
    <source>
        <strain evidence="1 2">DSM 8608</strain>
    </source>
</reference>
<name>A0A0M2HBD2_MICTR</name>
<sequence length="166" mass="17301">MTDALSRLLDAADVSGWTGLPADAAETLGIVAGTASTFDGLLGDPPAVTSWVPLATRSFSDGLRAWVREGRVVLVEGVMPVDGDGGLLAIPELGEPDAELDHVFGPLTITGGERVYAARGLAVCVNPNSGVLLAVRGYAPTTPEDYRRRLRPVPVPELRFAGRGAP</sequence>
<dbReference type="AlphaFoldDB" id="A0A0M2HBD2"/>
<protein>
    <submittedName>
        <fullName evidence="1">Uncharacterized protein</fullName>
    </submittedName>
</protein>
<organism evidence="1 2">
    <name type="scientific">Microbacterium trichothecenolyticum</name>
    <name type="common">Aureobacterium trichothecenolyticum</name>
    <dbReference type="NCBI Taxonomy" id="69370"/>
    <lineage>
        <taxon>Bacteria</taxon>
        <taxon>Bacillati</taxon>
        <taxon>Actinomycetota</taxon>
        <taxon>Actinomycetes</taxon>
        <taxon>Micrococcales</taxon>
        <taxon>Microbacteriaceae</taxon>
        <taxon>Microbacterium</taxon>
    </lineage>
</organism>
<dbReference type="RefSeq" id="WP_045299947.1">
    <property type="nucleotide sequence ID" value="NZ_JYJA01000036.1"/>
</dbReference>
<dbReference type="Proteomes" id="UP000034098">
    <property type="component" value="Unassembled WGS sequence"/>
</dbReference>
<keyword evidence="2" id="KW-1185">Reference proteome</keyword>
<comment type="caution">
    <text evidence="1">The sequence shown here is derived from an EMBL/GenBank/DDBJ whole genome shotgun (WGS) entry which is preliminary data.</text>
</comment>